<reference evidence="2 3" key="1">
    <citation type="submission" date="2018-03" db="EMBL/GenBank/DDBJ databases">
        <authorList>
            <person name="Keele B.F."/>
        </authorList>
    </citation>
    <scope>NUCLEOTIDE SEQUENCE [LARGE SCALE GENOMIC DNA]</scope>
    <source>
        <strain evidence="2 3">YL28-9</strain>
    </source>
</reference>
<dbReference type="AlphaFoldDB" id="A0A2T3HJX0"/>
<proteinExistence type="predicted"/>
<organism evidence="2 3">
    <name type="scientific">Pedobacter yulinensis</name>
    <dbReference type="NCBI Taxonomy" id="2126353"/>
    <lineage>
        <taxon>Bacteria</taxon>
        <taxon>Pseudomonadati</taxon>
        <taxon>Bacteroidota</taxon>
        <taxon>Sphingobacteriia</taxon>
        <taxon>Sphingobacteriales</taxon>
        <taxon>Sphingobacteriaceae</taxon>
        <taxon>Pedobacter</taxon>
    </lineage>
</organism>
<name>A0A2T3HJX0_9SPHI</name>
<dbReference type="PANTHER" id="PTHR38593">
    <property type="entry name" value="BLR2558 PROTEIN"/>
    <property type="match status" value="1"/>
</dbReference>
<gene>
    <name evidence="2" type="ORF">C7T94_08835</name>
</gene>
<dbReference type="InterPro" id="IPR012347">
    <property type="entry name" value="Ferritin-like"/>
</dbReference>
<comment type="caution">
    <text evidence="2">The sequence shown here is derived from an EMBL/GenBank/DDBJ whole genome shotgun (WGS) entry which is preliminary data.</text>
</comment>
<evidence type="ECO:0000259" key="1">
    <source>
        <dbReference type="Pfam" id="PF13628"/>
    </source>
</evidence>
<dbReference type="Gene3D" id="1.20.1260.10">
    <property type="match status" value="1"/>
</dbReference>
<dbReference type="InterPro" id="IPR025419">
    <property type="entry name" value="DUF4142"/>
</dbReference>
<dbReference type="OrthoDB" id="883203at2"/>
<keyword evidence="3" id="KW-1185">Reference proteome</keyword>
<dbReference type="PANTHER" id="PTHR38593:SF1">
    <property type="entry name" value="BLR2558 PROTEIN"/>
    <property type="match status" value="1"/>
</dbReference>
<dbReference type="PROSITE" id="PS51257">
    <property type="entry name" value="PROKAR_LIPOPROTEIN"/>
    <property type="match status" value="1"/>
</dbReference>
<dbReference type="Proteomes" id="UP000240912">
    <property type="component" value="Unassembled WGS sequence"/>
</dbReference>
<evidence type="ECO:0000313" key="2">
    <source>
        <dbReference type="EMBL" id="PST82747.1"/>
    </source>
</evidence>
<feature type="domain" description="DUF4142" evidence="1">
    <location>
        <begin position="30"/>
        <end position="168"/>
    </location>
</feature>
<dbReference type="RefSeq" id="WP_107215008.1">
    <property type="nucleotide sequence ID" value="NZ_KZ686269.1"/>
</dbReference>
<dbReference type="EMBL" id="PYLS01000005">
    <property type="protein sequence ID" value="PST82747.1"/>
    <property type="molecule type" value="Genomic_DNA"/>
</dbReference>
<sequence length="173" mass="18870">MKKIAFYFLVAATCAAAVSCKKDNDDRFKDNQTFVNEASSSNQFEIQAGALASTRATNAEVKSFGVHMVTDHGAVGQEMATLVQQKGWSMPADLLPKHKSKIDSLSALSGAAFDKKFMTMMVMSHKEAIDLFSRASDNESGVRDPDLRNFAGAKLPALRMHLEHATSLNTRTP</sequence>
<dbReference type="Pfam" id="PF13628">
    <property type="entry name" value="DUF4142"/>
    <property type="match status" value="1"/>
</dbReference>
<evidence type="ECO:0000313" key="3">
    <source>
        <dbReference type="Proteomes" id="UP000240912"/>
    </source>
</evidence>
<protein>
    <recommendedName>
        <fullName evidence="1">DUF4142 domain-containing protein</fullName>
    </recommendedName>
</protein>
<accession>A0A2T3HJX0</accession>